<comment type="caution">
    <text evidence="1">The sequence shown here is derived from an EMBL/GenBank/DDBJ whole genome shotgun (WGS) entry which is preliminary data.</text>
</comment>
<protein>
    <recommendedName>
        <fullName evidence="2">JAB domain-containing protein</fullName>
    </recommendedName>
</protein>
<evidence type="ECO:0000313" key="1">
    <source>
        <dbReference type="EMBL" id="GAH17996.1"/>
    </source>
</evidence>
<gene>
    <name evidence="1" type="ORF">S01H4_55311</name>
</gene>
<name>X1DB64_9ZZZZ</name>
<organism evidence="1">
    <name type="scientific">marine sediment metagenome</name>
    <dbReference type="NCBI Taxonomy" id="412755"/>
    <lineage>
        <taxon>unclassified sequences</taxon>
        <taxon>metagenomes</taxon>
        <taxon>ecological metagenomes</taxon>
    </lineage>
</organism>
<accession>X1DB64</accession>
<sequence length="226" mass="25603">ELVREIHEESYEWYGFTIADKENPELITDIGLPQNDQNLLEYAAIGPARIAEYHDSLSEDTIINGWIHSHGALQYMHFSHTDEENQATVLDFVTTRLRKTVAKKEIPIQDLQLLVKDEFEEKELEEGSVSLITDAVVSEAILMETIYGGFSYSIVIGDAGWHEQEIHYRERGVISGHSHVSKKSADMVLIDNGRSLTQADIIVLSKEVAEKIQPNTNPPTELIERM</sequence>
<dbReference type="EMBL" id="BART01031907">
    <property type="protein sequence ID" value="GAH17996.1"/>
    <property type="molecule type" value="Genomic_DNA"/>
</dbReference>
<reference evidence="1" key="1">
    <citation type="journal article" date="2014" name="Front. Microbiol.">
        <title>High frequency of phylogenetically diverse reductive dehalogenase-homologous genes in deep subseafloor sedimentary metagenomes.</title>
        <authorList>
            <person name="Kawai M."/>
            <person name="Futagami T."/>
            <person name="Toyoda A."/>
            <person name="Takaki Y."/>
            <person name="Nishi S."/>
            <person name="Hori S."/>
            <person name="Arai W."/>
            <person name="Tsubouchi T."/>
            <person name="Morono Y."/>
            <person name="Uchiyama I."/>
            <person name="Ito T."/>
            <person name="Fujiyama A."/>
            <person name="Inagaki F."/>
            <person name="Takami H."/>
        </authorList>
    </citation>
    <scope>NUCLEOTIDE SEQUENCE</scope>
    <source>
        <strain evidence="1">Expedition CK06-06</strain>
    </source>
</reference>
<evidence type="ECO:0008006" key="2">
    <source>
        <dbReference type="Google" id="ProtNLM"/>
    </source>
</evidence>
<dbReference type="AlphaFoldDB" id="X1DB64"/>
<feature type="non-terminal residue" evidence="1">
    <location>
        <position position="1"/>
    </location>
</feature>
<proteinExistence type="predicted"/>